<proteinExistence type="predicted"/>
<organism evidence="2 3">
    <name type="scientific">Leptosia nina</name>
    <dbReference type="NCBI Taxonomy" id="320188"/>
    <lineage>
        <taxon>Eukaryota</taxon>
        <taxon>Metazoa</taxon>
        <taxon>Ecdysozoa</taxon>
        <taxon>Arthropoda</taxon>
        <taxon>Hexapoda</taxon>
        <taxon>Insecta</taxon>
        <taxon>Pterygota</taxon>
        <taxon>Neoptera</taxon>
        <taxon>Endopterygota</taxon>
        <taxon>Lepidoptera</taxon>
        <taxon>Glossata</taxon>
        <taxon>Ditrysia</taxon>
        <taxon>Papilionoidea</taxon>
        <taxon>Pieridae</taxon>
        <taxon>Pierinae</taxon>
        <taxon>Leptosia</taxon>
    </lineage>
</organism>
<sequence>MFEQRRFVMCYVINVLIHVNTAGGSCDGFTVQIEDLANVDKLLPMNNSIVTYINASADQMNTCKYIRVYLDLDKPGCGRRYVKANFTLGFKDAPEMLPQTAVDPGVIAGAVLGAACAAIVGFYAYTAINNLMQSNVYRLPPSPAEALQFKCL</sequence>
<accession>A0AAV1J9I1</accession>
<evidence type="ECO:0000256" key="1">
    <source>
        <dbReference type="SAM" id="Phobius"/>
    </source>
</evidence>
<gene>
    <name evidence="2" type="ORF">LNINA_LOCUS5443</name>
</gene>
<dbReference type="EMBL" id="CAVLEF010000007">
    <property type="protein sequence ID" value="CAK1545828.1"/>
    <property type="molecule type" value="Genomic_DNA"/>
</dbReference>
<evidence type="ECO:0000313" key="3">
    <source>
        <dbReference type="Proteomes" id="UP001497472"/>
    </source>
</evidence>
<dbReference type="PROSITE" id="PS51257">
    <property type="entry name" value="PROKAR_LIPOPROTEIN"/>
    <property type="match status" value="1"/>
</dbReference>
<comment type="caution">
    <text evidence="2">The sequence shown here is derived from an EMBL/GenBank/DDBJ whole genome shotgun (WGS) entry which is preliminary data.</text>
</comment>
<feature type="transmembrane region" description="Helical" evidence="1">
    <location>
        <begin position="106"/>
        <end position="128"/>
    </location>
</feature>
<keyword evidence="3" id="KW-1185">Reference proteome</keyword>
<dbReference type="Proteomes" id="UP001497472">
    <property type="component" value="Unassembled WGS sequence"/>
</dbReference>
<name>A0AAV1J9I1_9NEOP</name>
<keyword evidence="1" id="KW-1133">Transmembrane helix</keyword>
<protein>
    <submittedName>
        <fullName evidence="2">Uncharacterized protein</fullName>
    </submittedName>
</protein>
<dbReference type="AlphaFoldDB" id="A0AAV1J9I1"/>
<evidence type="ECO:0000313" key="2">
    <source>
        <dbReference type="EMBL" id="CAK1545828.1"/>
    </source>
</evidence>
<keyword evidence="1" id="KW-0472">Membrane</keyword>
<reference evidence="2 3" key="1">
    <citation type="submission" date="2023-11" db="EMBL/GenBank/DDBJ databases">
        <authorList>
            <person name="Okamura Y."/>
        </authorList>
    </citation>
    <scope>NUCLEOTIDE SEQUENCE [LARGE SCALE GENOMIC DNA]</scope>
</reference>
<keyword evidence="1" id="KW-0812">Transmembrane</keyword>